<keyword evidence="6" id="KW-1015">Disulfide bond</keyword>
<gene>
    <name evidence="11" type="ORF">QE152_g34044</name>
</gene>
<dbReference type="Pfam" id="PF07679">
    <property type="entry name" value="I-set"/>
    <property type="match status" value="1"/>
</dbReference>
<dbReference type="InterPro" id="IPR003598">
    <property type="entry name" value="Ig_sub2"/>
</dbReference>
<feature type="region of interest" description="Disordered" evidence="9">
    <location>
        <begin position="63"/>
        <end position="82"/>
    </location>
</feature>
<dbReference type="EMBL" id="JASPKY010000534">
    <property type="protein sequence ID" value="KAK9693672.1"/>
    <property type="molecule type" value="Genomic_DNA"/>
</dbReference>
<comment type="caution">
    <text evidence="11">The sequence shown here is derived from an EMBL/GenBank/DDBJ whole genome shotgun (WGS) entry which is preliminary data.</text>
</comment>
<dbReference type="Proteomes" id="UP001458880">
    <property type="component" value="Unassembled WGS sequence"/>
</dbReference>
<dbReference type="SMART" id="SM00408">
    <property type="entry name" value="IGc2"/>
    <property type="match status" value="3"/>
</dbReference>
<evidence type="ECO:0000256" key="3">
    <source>
        <dbReference type="ARBA" id="ARBA00022729"/>
    </source>
</evidence>
<keyword evidence="8" id="KW-0393">Immunoglobulin domain</keyword>
<dbReference type="FunFam" id="2.60.40.10:FF:000328">
    <property type="entry name" value="CLUMA_CG000981, isoform A"/>
    <property type="match status" value="1"/>
</dbReference>
<feature type="domain" description="Ig-like" evidence="10">
    <location>
        <begin position="264"/>
        <end position="349"/>
    </location>
</feature>
<accession>A0AAW1IV37</accession>
<dbReference type="FunFam" id="2.60.40.10:FF:000376">
    <property type="entry name" value="CLUMA_CG000981, isoform A"/>
    <property type="match status" value="1"/>
</dbReference>
<dbReference type="SMART" id="SM00409">
    <property type="entry name" value="IG"/>
    <property type="match status" value="3"/>
</dbReference>
<dbReference type="InterPro" id="IPR013098">
    <property type="entry name" value="Ig_I-set"/>
</dbReference>
<keyword evidence="4" id="KW-0677">Repeat</keyword>
<dbReference type="GO" id="GO:0005886">
    <property type="term" value="C:plasma membrane"/>
    <property type="evidence" value="ECO:0007669"/>
    <property type="project" value="UniProtKB-SubCell"/>
</dbReference>
<dbReference type="PROSITE" id="PS50835">
    <property type="entry name" value="IG_LIKE"/>
    <property type="match status" value="3"/>
</dbReference>
<feature type="domain" description="Ig-like" evidence="10">
    <location>
        <begin position="359"/>
        <end position="451"/>
    </location>
</feature>
<evidence type="ECO:0000256" key="1">
    <source>
        <dbReference type="ARBA" id="ARBA00004236"/>
    </source>
</evidence>
<dbReference type="InterPro" id="IPR036179">
    <property type="entry name" value="Ig-like_dom_sf"/>
</dbReference>
<organism evidence="11 12">
    <name type="scientific">Popillia japonica</name>
    <name type="common">Japanese beetle</name>
    <dbReference type="NCBI Taxonomy" id="7064"/>
    <lineage>
        <taxon>Eukaryota</taxon>
        <taxon>Metazoa</taxon>
        <taxon>Ecdysozoa</taxon>
        <taxon>Arthropoda</taxon>
        <taxon>Hexapoda</taxon>
        <taxon>Insecta</taxon>
        <taxon>Pterygota</taxon>
        <taxon>Neoptera</taxon>
        <taxon>Endopterygota</taxon>
        <taxon>Coleoptera</taxon>
        <taxon>Polyphaga</taxon>
        <taxon>Scarabaeiformia</taxon>
        <taxon>Scarabaeidae</taxon>
        <taxon>Rutelinae</taxon>
        <taxon>Popillia</taxon>
    </lineage>
</organism>
<dbReference type="InterPro" id="IPR013783">
    <property type="entry name" value="Ig-like_fold"/>
</dbReference>
<evidence type="ECO:0000256" key="9">
    <source>
        <dbReference type="SAM" id="MobiDB-lite"/>
    </source>
</evidence>
<dbReference type="InterPro" id="IPR003599">
    <property type="entry name" value="Ig_sub"/>
</dbReference>
<dbReference type="Pfam" id="PF16087">
    <property type="entry name" value="DUF4817"/>
    <property type="match status" value="1"/>
</dbReference>
<dbReference type="GO" id="GO:0043005">
    <property type="term" value="C:neuron projection"/>
    <property type="evidence" value="ECO:0007669"/>
    <property type="project" value="TreeGrafter"/>
</dbReference>
<evidence type="ECO:0000256" key="4">
    <source>
        <dbReference type="ARBA" id="ARBA00022737"/>
    </source>
</evidence>
<keyword evidence="7" id="KW-0325">Glycoprotein</keyword>
<keyword evidence="5" id="KW-0472">Membrane</keyword>
<comment type="subcellular location">
    <subcellularLocation>
        <location evidence="1">Cell membrane</location>
    </subcellularLocation>
</comment>
<dbReference type="FunFam" id="2.60.40.10:FF:000392">
    <property type="entry name" value="CLUMA_CG000981, isoform A"/>
    <property type="match status" value="1"/>
</dbReference>
<reference evidence="11 12" key="1">
    <citation type="journal article" date="2024" name="BMC Genomics">
        <title>De novo assembly and annotation of Popillia japonica's genome with initial clues to its potential as an invasive pest.</title>
        <authorList>
            <person name="Cucini C."/>
            <person name="Boschi S."/>
            <person name="Funari R."/>
            <person name="Cardaioli E."/>
            <person name="Iannotti N."/>
            <person name="Marturano G."/>
            <person name="Paoli F."/>
            <person name="Bruttini M."/>
            <person name="Carapelli A."/>
            <person name="Frati F."/>
            <person name="Nardi F."/>
        </authorList>
    </citation>
    <scope>NUCLEOTIDE SEQUENCE [LARGE SCALE GENOMIC DNA]</scope>
    <source>
        <strain evidence="11">DMR45628</strain>
    </source>
</reference>
<dbReference type="AlphaFoldDB" id="A0AAW1IV37"/>
<keyword evidence="2" id="KW-1003">Cell membrane</keyword>
<proteinExistence type="predicted"/>
<evidence type="ECO:0000256" key="2">
    <source>
        <dbReference type="ARBA" id="ARBA00022475"/>
    </source>
</evidence>
<dbReference type="SUPFAM" id="SSF48726">
    <property type="entry name" value="Immunoglobulin"/>
    <property type="match status" value="3"/>
</dbReference>
<dbReference type="InterPro" id="IPR007110">
    <property type="entry name" value="Ig-like_dom"/>
</dbReference>
<dbReference type="PANTHER" id="PTHR12231">
    <property type="entry name" value="CTX-RELATED TYPE I TRANSMEMBRANE PROTEIN"/>
    <property type="match status" value="1"/>
</dbReference>
<evidence type="ECO:0000256" key="5">
    <source>
        <dbReference type="ARBA" id="ARBA00023136"/>
    </source>
</evidence>
<keyword evidence="12" id="KW-1185">Reference proteome</keyword>
<evidence type="ECO:0000256" key="8">
    <source>
        <dbReference type="ARBA" id="ARBA00023319"/>
    </source>
</evidence>
<feature type="domain" description="Ig-like" evidence="10">
    <location>
        <begin position="162"/>
        <end position="263"/>
    </location>
</feature>
<evidence type="ECO:0000313" key="11">
    <source>
        <dbReference type="EMBL" id="KAK9693672.1"/>
    </source>
</evidence>
<dbReference type="InterPro" id="IPR032135">
    <property type="entry name" value="DUF4817"/>
</dbReference>
<evidence type="ECO:0000256" key="6">
    <source>
        <dbReference type="ARBA" id="ARBA00023157"/>
    </source>
</evidence>
<dbReference type="Pfam" id="PF13927">
    <property type="entry name" value="Ig_3"/>
    <property type="match status" value="2"/>
</dbReference>
<dbReference type="PANTHER" id="PTHR12231:SF253">
    <property type="entry name" value="DPR-INTERACTING PROTEIN ETA, ISOFORM B-RELATED"/>
    <property type="match status" value="1"/>
</dbReference>
<dbReference type="Gene3D" id="2.60.40.10">
    <property type="entry name" value="Immunoglobulins"/>
    <property type="match status" value="3"/>
</dbReference>
<evidence type="ECO:0000259" key="10">
    <source>
        <dbReference type="PROSITE" id="PS50835"/>
    </source>
</evidence>
<sequence>MASYPTEVRVELIKFYYRNRESIAATARHLRTLFGRNNAPTENTIKSSTFNIDLKSISRTGNTPYYTSADPKARSKDETIQNPGQSAVETLALILKQDLKMKPYKIQVNQPLRPFDMERCFDFANEIIERIENGNNPKFGQPIVNVTKAYNEFPCLCVLDNPKFGQPIVNVTVAVGREAIIECIVENLGTYKVAWLRVDTQTILTIQNHVITKNHRISVTHSEHKTWYLHIREVRETDRGWYMCQINTDPMKSQVGYLQVVVSPDIIDYQTSSDLVVQEGSDVSLKCVAKGSPEPSIIWKRENGQPIYSAMNREVGTIEGPVLNINRVNRHQMGPYLCIASNGVPPTVSKRIQLTVQFPPVIWIQYQLIGAYDGQEIILECQSEAFPKSINYWTRDKGEIVPRNEKYDPIIKYDSYKVHMRLIIRRINQSTYGIYKCVSKNSLGETDGTINVYRIPKPAVPKLMNRSYPNEFLDNNVLTYQIGSSRRDSLSLEEGFKNTSPLYSKRILPYRLCPLLLTCIFWLA</sequence>
<dbReference type="InterPro" id="IPR051170">
    <property type="entry name" value="Neural/epithelial_adhesion"/>
</dbReference>
<evidence type="ECO:0000256" key="7">
    <source>
        <dbReference type="ARBA" id="ARBA00023180"/>
    </source>
</evidence>
<evidence type="ECO:0000313" key="12">
    <source>
        <dbReference type="Proteomes" id="UP001458880"/>
    </source>
</evidence>
<keyword evidence="3" id="KW-0732">Signal</keyword>
<protein>
    <submittedName>
        <fullName evidence="11">Immunoglobulin I-set domain</fullName>
    </submittedName>
</protein>
<name>A0AAW1IV37_POPJA</name>